<dbReference type="EMBL" id="FBWG01000028">
    <property type="protein sequence ID" value="CUX44534.1"/>
    <property type="molecule type" value="Genomic_DNA"/>
</dbReference>
<organism evidence="3 4">
    <name type="scientific">Agrobacterium deltaense Zutra 3/1</name>
    <dbReference type="NCBI Taxonomy" id="1183427"/>
    <lineage>
        <taxon>Bacteria</taxon>
        <taxon>Pseudomonadati</taxon>
        <taxon>Pseudomonadota</taxon>
        <taxon>Alphaproteobacteria</taxon>
        <taxon>Hyphomicrobiales</taxon>
        <taxon>Rhizobiaceae</taxon>
        <taxon>Rhizobium/Agrobacterium group</taxon>
        <taxon>Agrobacterium</taxon>
    </lineage>
</organism>
<protein>
    <submittedName>
        <fullName evidence="3">Uncharacterized protein</fullName>
    </submittedName>
</protein>
<evidence type="ECO:0000256" key="1">
    <source>
        <dbReference type="SAM" id="MobiDB-lite"/>
    </source>
</evidence>
<evidence type="ECO:0000256" key="2">
    <source>
        <dbReference type="SAM" id="SignalP"/>
    </source>
</evidence>
<dbReference type="AlphaFoldDB" id="A0A1S7QZ65"/>
<keyword evidence="2" id="KW-0732">Signal</keyword>
<feature type="region of interest" description="Disordered" evidence="1">
    <location>
        <begin position="75"/>
        <end position="94"/>
    </location>
</feature>
<reference evidence="3 4" key="1">
    <citation type="submission" date="2016-01" db="EMBL/GenBank/DDBJ databases">
        <authorList>
            <person name="Oliw E.H."/>
        </authorList>
    </citation>
    <scope>NUCLEOTIDE SEQUENCE [LARGE SCALE GENOMIC DNA]</scope>
    <source>
        <strain evidence="3 4">Zutra 3-1</strain>
    </source>
</reference>
<feature type="chain" id="PRO_5013386216" evidence="2">
    <location>
        <begin position="23"/>
        <end position="94"/>
    </location>
</feature>
<name>A0A1S7QZ65_9HYPH</name>
<gene>
    <name evidence="3" type="ORF">AGR7C_Lc100467</name>
</gene>
<evidence type="ECO:0000313" key="3">
    <source>
        <dbReference type="EMBL" id="CUX44534.1"/>
    </source>
</evidence>
<dbReference type="RefSeq" id="WP_080821009.1">
    <property type="nucleotide sequence ID" value="NZ_LT009749.1"/>
</dbReference>
<evidence type="ECO:0000313" key="4">
    <source>
        <dbReference type="Proteomes" id="UP000191987"/>
    </source>
</evidence>
<sequence>MFPRSFFISAALAAMTSLPAIAQPLEVSTLAVSSAGGIPHSPEAATPNYITDVSGKKVRLVGPRFYPDSARALEFPGRRSNPVASGSEEALSQR</sequence>
<proteinExistence type="predicted"/>
<accession>A0A1S7QZ65</accession>
<feature type="signal peptide" evidence="2">
    <location>
        <begin position="1"/>
        <end position="22"/>
    </location>
</feature>
<dbReference type="Proteomes" id="UP000191987">
    <property type="component" value="Unassembled WGS sequence"/>
</dbReference>